<dbReference type="Proteomes" id="UP000790787">
    <property type="component" value="Chromosome 21"/>
</dbReference>
<reference evidence="2" key="2">
    <citation type="submission" date="2025-08" db="UniProtKB">
        <authorList>
            <consortium name="RefSeq"/>
        </authorList>
    </citation>
    <scope>IDENTIFICATION</scope>
    <source>
        <tissue evidence="2">Leaf</tissue>
    </source>
</reference>
<evidence type="ECO:0000313" key="2">
    <source>
        <dbReference type="RefSeq" id="XP_075097919.1"/>
    </source>
</evidence>
<keyword evidence="1" id="KW-1185">Reference proteome</keyword>
<protein>
    <submittedName>
        <fullName evidence="2">Uncharacterized protein LOC107802536</fullName>
    </submittedName>
</protein>
<dbReference type="RefSeq" id="XP_075097919.1">
    <property type="nucleotide sequence ID" value="XM_075241818.1"/>
</dbReference>
<evidence type="ECO:0000313" key="1">
    <source>
        <dbReference type="Proteomes" id="UP000790787"/>
    </source>
</evidence>
<reference evidence="1" key="1">
    <citation type="journal article" date="2014" name="Nat. Commun.">
        <title>The tobacco genome sequence and its comparison with those of tomato and potato.</title>
        <authorList>
            <person name="Sierro N."/>
            <person name="Battey J.N."/>
            <person name="Ouadi S."/>
            <person name="Bakaher N."/>
            <person name="Bovet L."/>
            <person name="Willig A."/>
            <person name="Goepfert S."/>
            <person name="Peitsch M.C."/>
            <person name="Ivanov N.V."/>
        </authorList>
    </citation>
    <scope>NUCLEOTIDE SEQUENCE [LARGE SCALE GENOMIC DNA]</scope>
</reference>
<proteinExistence type="predicted"/>
<name>A0AC58TL22_TOBAC</name>
<gene>
    <name evidence="2" type="primary">LOC107802536</name>
</gene>
<accession>A0AC58TL22</accession>
<sequence length="287" mass="32877">MLVKSAQTEDHLSYLNENFDILQKYNMKLNPEKCAFCVASDFEAYLSKLPLLSKPRDDEITHLFCRIRSGKRLAKWAIELSEYDIIYQTRTAIKSYVLADFIAAFSSSLLLEAENEVQIITESNLGTWTLYTDGSSNVKKAALDNVLISPLGEIIRQAIKCYPITNKEAEYESVITCLESANEMGIDQVEIKRDSQLVVNQMQENYVSRETHMQQYLKKVRELLCQFQVWKAIKIPREENVEADALANMESVADVSNTKNVIVMHLFQSALDQSGMRFQQFNMGLEK</sequence>
<organism evidence="1 2">
    <name type="scientific">Nicotiana tabacum</name>
    <name type="common">Common tobacco</name>
    <dbReference type="NCBI Taxonomy" id="4097"/>
    <lineage>
        <taxon>Eukaryota</taxon>
        <taxon>Viridiplantae</taxon>
        <taxon>Streptophyta</taxon>
        <taxon>Embryophyta</taxon>
        <taxon>Tracheophyta</taxon>
        <taxon>Spermatophyta</taxon>
        <taxon>Magnoliopsida</taxon>
        <taxon>eudicotyledons</taxon>
        <taxon>Gunneridae</taxon>
        <taxon>Pentapetalae</taxon>
        <taxon>asterids</taxon>
        <taxon>lamiids</taxon>
        <taxon>Solanales</taxon>
        <taxon>Solanaceae</taxon>
        <taxon>Nicotianoideae</taxon>
        <taxon>Nicotianeae</taxon>
        <taxon>Nicotiana</taxon>
    </lineage>
</organism>